<gene>
    <name evidence="2" type="ORF">FHP25_32245</name>
</gene>
<dbReference type="AlphaFoldDB" id="A0A5C8PBG4"/>
<evidence type="ECO:0000313" key="2">
    <source>
        <dbReference type="EMBL" id="TXL70901.1"/>
    </source>
</evidence>
<dbReference type="Proteomes" id="UP000321638">
    <property type="component" value="Unassembled WGS sequence"/>
</dbReference>
<evidence type="ECO:0000256" key="1">
    <source>
        <dbReference type="SAM" id="Phobius"/>
    </source>
</evidence>
<keyword evidence="1" id="KW-0472">Membrane</keyword>
<comment type="caution">
    <text evidence="2">The sequence shown here is derived from an EMBL/GenBank/DDBJ whole genome shotgun (WGS) entry which is preliminary data.</text>
</comment>
<feature type="transmembrane region" description="Helical" evidence="1">
    <location>
        <begin position="33"/>
        <end position="59"/>
    </location>
</feature>
<reference evidence="2 3" key="1">
    <citation type="submission" date="2019-06" db="EMBL/GenBank/DDBJ databases">
        <title>New taxonomy in bacterial strain CC-CFT640, isolated from vineyard.</title>
        <authorList>
            <person name="Lin S.-Y."/>
            <person name="Tsai C.-F."/>
            <person name="Young C.-C."/>
        </authorList>
    </citation>
    <scope>NUCLEOTIDE SEQUENCE [LARGE SCALE GENOMIC DNA]</scope>
    <source>
        <strain evidence="2 3">CC-CFT640</strain>
    </source>
</reference>
<keyword evidence="3" id="KW-1185">Reference proteome</keyword>
<evidence type="ECO:0000313" key="3">
    <source>
        <dbReference type="Proteomes" id="UP000321638"/>
    </source>
</evidence>
<dbReference type="InterPro" id="IPR021836">
    <property type="entry name" value="DUF3429"/>
</dbReference>
<name>A0A5C8PBG4_9HYPH</name>
<dbReference type="PANTHER" id="PTHR15887:SF1">
    <property type="entry name" value="TRANSMEMBRANE PROTEIN 69"/>
    <property type="match status" value="1"/>
</dbReference>
<dbReference type="EMBL" id="VDUZ01000051">
    <property type="protein sequence ID" value="TXL70901.1"/>
    <property type="molecule type" value="Genomic_DNA"/>
</dbReference>
<dbReference type="Pfam" id="PF11911">
    <property type="entry name" value="DUF3429"/>
    <property type="match status" value="1"/>
</dbReference>
<feature type="transmembrane region" description="Helical" evidence="1">
    <location>
        <begin position="91"/>
        <end position="109"/>
    </location>
</feature>
<dbReference type="PANTHER" id="PTHR15887">
    <property type="entry name" value="TRANSMEMBRANE PROTEIN 69"/>
    <property type="match status" value="1"/>
</dbReference>
<keyword evidence="1" id="KW-1133">Transmembrane helix</keyword>
<proteinExistence type="predicted"/>
<keyword evidence="1" id="KW-0812">Transmembrane</keyword>
<protein>
    <submittedName>
        <fullName evidence="2">DUF3429 domain-containing protein</fullName>
    </submittedName>
</protein>
<sequence length="142" mass="14590">MPAMALILGIASAIPFAAATAGALFGHSPALRLYGYVALISYGACVLSFLGAVHAGAALRETPVPAARLATAAAAPLLAWLALALGEGNGLLLMAAGFLAVLAYDIVATRRGWLPAWYPRLRWPLTGVTLVCLLAVRQLGPV</sequence>
<accession>A0A5C8PBG4</accession>
<organism evidence="2 3">
    <name type="scientific">Vineibacter terrae</name>
    <dbReference type="NCBI Taxonomy" id="2586908"/>
    <lineage>
        <taxon>Bacteria</taxon>
        <taxon>Pseudomonadati</taxon>
        <taxon>Pseudomonadota</taxon>
        <taxon>Alphaproteobacteria</taxon>
        <taxon>Hyphomicrobiales</taxon>
        <taxon>Vineibacter</taxon>
    </lineage>
</organism>